<evidence type="ECO:0000313" key="11">
    <source>
        <dbReference type="Proteomes" id="UP000001887"/>
    </source>
</evidence>
<dbReference type="AlphaFoldDB" id="D2R0D2"/>
<evidence type="ECO:0000256" key="3">
    <source>
        <dbReference type="ARBA" id="ARBA00022769"/>
    </source>
</evidence>
<evidence type="ECO:0000256" key="6">
    <source>
        <dbReference type="ARBA" id="ARBA00023236"/>
    </source>
</evidence>
<dbReference type="InterPro" id="IPR001943">
    <property type="entry name" value="UVR_dom"/>
</dbReference>
<evidence type="ECO:0000259" key="9">
    <source>
        <dbReference type="PROSITE" id="PS50165"/>
    </source>
</evidence>
<dbReference type="HOGENOM" id="CLU_014841_3_3_0"/>
<dbReference type="PROSITE" id="PS50164">
    <property type="entry name" value="GIY_YIG"/>
    <property type="match status" value="1"/>
</dbReference>
<protein>
    <submittedName>
        <fullName evidence="10">Excinuclease ABC C subunit domain protein</fullName>
    </submittedName>
</protein>
<dbReference type="Proteomes" id="UP000001887">
    <property type="component" value="Chromosome"/>
</dbReference>
<dbReference type="FunFam" id="3.30.420.340:FF:000001">
    <property type="entry name" value="UvrABC system protein C"/>
    <property type="match status" value="1"/>
</dbReference>
<dbReference type="Pfam" id="PF08459">
    <property type="entry name" value="UvrC_RNaseH_dom"/>
    <property type="match status" value="1"/>
</dbReference>
<dbReference type="InterPro" id="IPR035901">
    <property type="entry name" value="GIY-YIG_endonuc_sf"/>
</dbReference>
<dbReference type="InterPro" id="IPR047296">
    <property type="entry name" value="GIY-YIG_UvrC_Cho"/>
</dbReference>
<dbReference type="GO" id="GO:0009380">
    <property type="term" value="C:excinuclease repair complex"/>
    <property type="evidence" value="ECO:0007669"/>
    <property type="project" value="TreeGrafter"/>
</dbReference>
<dbReference type="InterPro" id="IPR038476">
    <property type="entry name" value="UvrC_RNase_H_dom_sf"/>
</dbReference>
<dbReference type="InterPro" id="IPR036876">
    <property type="entry name" value="UVR_dom_sf"/>
</dbReference>
<dbReference type="PROSITE" id="PS50165">
    <property type="entry name" value="UVRC"/>
    <property type="match status" value="1"/>
</dbReference>
<organism evidence="10 11">
    <name type="scientific">Pirellula staleyi (strain ATCC 27377 / DSM 6068 / ICPB 4128)</name>
    <name type="common">Pirella staleyi</name>
    <dbReference type="NCBI Taxonomy" id="530564"/>
    <lineage>
        <taxon>Bacteria</taxon>
        <taxon>Pseudomonadati</taxon>
        <taxon>Planctomycetota</taxon>
        <taxon>Planctomycetia</taxon>
        <taxon>Pirellulales</taxon>
        <taxon>Pirellulaceae</taxon>
        <taxon>Pirellula</taxon>
    </lineage>
</organism>
<evidence type="ECO:0000256" key="5">
    <source>
        <dbReference type="ARBA" id="ARBA00023204"/>
    </source>
</evidence>
<dbReference type="Pfam" id="PF01541">
    <property type="entry name" value="GIY-YIG"/>
    <property type="match status" value="1"/>
</dbReference>
<dbReference type="PANTHER" id="PTHR30562">
    <property type="entry name" value="UVRC/OXIDOREDUCTASE"/>
    <property type="match status" value="1"/>
</dbReference>
<feature type="domain" description="GIY-YIG" evidence="8">
    <location>
        <begin position="73"/>
        <end position="152"/>
    </location>
</feature>
<dbReference type="Pfam" id="PF02151">
    <property type="entry name" value="UVR"/>
    <property type="match status" value="1"/>
</dbReference>
<evidence type="ECO:0000256" key="1">
    <source>
        <dbReference type="ARBA" id="ARBA00022490"/>
    </source>
</evidence>
<dbReference type="KEGG" id="psl:Psta_0104"/>
<evidence type="ECO:0000256" key="2">
    <source>
        <dbReference type="ARBA" id="ARBA00022763"/>
    </source>
</evidence>
<keyword evidence="4" id="KW-0267">Excision nuclease</keyword>
<dbReference type="Gene3D" id="4.10.860.10">
    <property type="entry name" value="UVR domain"/>
    <property type="match status" value="1"/>
</dbReference>
<dbReference type="eggNOG" id="COG0322">
    <property type="taxonomic scope" value="Bacteria"/>
</dbReference>
<dbReference type="PROSITE" id="PS50151">
    <property type="entry name" value="UVR"/>
    <property type="match status" value="1"/>
</dbReference>
<proteinExistence type="predicted"/>
<dbReference type="SUPFAM" id="SSF46600">
    <property type="entry name" value="C-terminal UvrC-binding domain of UvrB"/>
    <property type="match status" value="1"/>
</dbReference>
<dbReference type="PANTHER" id="PTHR30562:SF1">
    <property type="entry name" value="UVRABC SYSTEM PROTEIN C"/>
    <property type="match status" value="1"/>
</dbReference>
<feature type="domain" description="UvrC family homology region profile" evidence="9">
    <location>
        <begin position="273"/>
        <end position="426"/>
    </location>
</feature>
<name>D2R0D2_PIRSD</name>
<evidence type="ECO:0000259" key="7">
    <source>
        <dbReference type="PROSITE" id="PS50151"/>
    </source>
</evidence>
<dbReference type="EMBL" id="CP001848">
    <property type="protein sequence ID" value="ADB14800.1"/>
    <property type="molecule type" value="Genomic_DNA"/>
</dbReference>
<gene>
    <name evidence="10" type="ordered locus">Psta_0104</name>
</gene>
<dbReference type="InterPro" id="IPR001162">
    <property type="entry name" value="UvrC_RNase_H_dom"/>
</dbReference>
<dbReference type="Gene3D" id="3.40.1440.10">
    <property type="entry name" value="GIY-YIG endonuclease"/>
    <property type="match status" value="1"/>
</dbReference>
<dbReference type="FunFam" id="3.40.1440.10:FF:000001">
    <property type="entry name" value="UvrABC system protein C"/>
    <property type="match status" value="1"/>
</dbReference>
<reference evidence="10 11" key="1">
    <citation type="journal article" date="2009" name="Stand. Genomic Sci.">
        <title>Complete genome sequence of Pirellula staleyi type strain (ATCC 27377).</title>
        <authorList>
            <person name="Clum A."/>
            <person name="Tindall B.J."/>
            <person name="Sikorski J."/>
            <person name="Ivanova N."/>
            <person name="Mavrommatis K."/>
            <person name="Lucas S."/>
            <person name="Glavina del Rio T."/>
            <person name="Nolan M."/>
            <person name="Chen F."/>
            <person name="Tice H."/>
            <person name="Pitluck S."/>
            <person name="Cheng J.F."/>
            <person name="Chertkov O."/>
            <person name="Brettin T."/>
            <person name="Han C."/>
            <person name="Detter J.C."/>
            <person name="Kuske C."/>
            <person name="Bruce D."/>
            <person name="Goodwin L."/>
            <person name="Ovchinikova G."/>
            <person name="Pati A."/>
            <person name="Mikhailova N."/>
            <person name="Chen A."/>
            <person name="Palaniappan K."/>
            <person name="Land M."/>
            <person name="Hauser L."/>
            <person name="Chang Y.J."/>
            <person name="Jeffries C.D."/>
            <person name="Chain P."/>
            <person name="Rohde M."/>
            <person name="Goker M."/>
            <person name="Bristow J."/>
            <person name="Eisen J.A."/>
            <person name="Markowitz V."/>
            <person name="Hugenholtz P."/>
            <person name="Kyrpides N.C."/>
            <person name="Klenk H.P."/>
            <person name="Lapidus A."/>
        </authorList>
    </citation>
    <scope>NUCLEOTIDE SEQUENCE [LARGE SCALE GENOMIC DNA]</scope>
    <source>
        <strain evidence="11">ATCC 27377 / DSM 6068 / ICPB 4128</strain>
    </source>
</reference>
<keyword evidence="3" id="KW-0228">DNA excision</keyword>
<dbReference type="GO" id="GO:0009381">
    <property type="term" value="F:excinuclease ABC activity"/>
    <property type="evidence" value="ECO:0007669"/>
    <property type="project" value="InterPro"/>
</dbReference>
<evidence type="ECO:0000256" key="4">
    <source>
        <dbReference type="ARBA" id="ARBA00022881"/>
    </source>
</evidence>
<dbReference type="Gene3D" id="3.30.420.340">
    <property type="entry name" value="UvrC, RNAse H endonuclease domain"/>
    <property type="match status" value="1"/>
</dbReference>
<sequence>MDGLYAAEFGDELSEETIEAQEPEPSEEEVTAALDAVALDPATIEAQATADAASRVHDFAFRRAAAKVREFPRTPGIYLMKDDAGRVIYVGKAKNLRSRAGSYFLRGAKEEYRTAIWVDEICDIDYVECESEVDALLMEARLIKDIQPKHNKELKDDKTFPYLMISTREDFPRVEVTRQPADRGVKLFGPFASAGSLRGAVQVLQRIFKFRTCSLDIEDGDDRWRWFRPCLLASIQQCTAPCNLRISKDEYRRDIDRLITFLEGGKTRLLKQLTLEMQAASKALQFEVAARLRDEIKMLETLDRRGSIDVHAQPEVFYIDPTKGLAGLKKVLGLAEQPRTIEGMDIAHLGGGETVASVVQFLDGLPFKAGYRRYRIVGVDGIDDFRSMHEVVSRRYRKRVDEGEPFPDILLIDGGKGQLNAAMAAFRDQDIKPPTVISLAKQEEEIFLPGERESIKLSRHAFALRLLQYVRDEAHRFAQHYHHILRRKSQLDG</sequence>
<dbReference type="STRING" id="530564.Psta_0104"/>
<dbReference type="GO" id="GO:0009432">
    <property type="term" value="P:SOS response"/>
    <property type="evidence" value="ECO:0007669"/>
    <property type="project" value="UniProtKB-KW"/>
</dbReference>
<dbReference type="GO" id="GO:0006289">
    <property type="term" value="P:nucleotide-excision repair"/>
    <property type="evidence" value="ECO:0007669"/>
    <property type="project" value="InterPro"/>
</dbReference>
<keyword evidence="6" id="KW-0742">SOS response</keyword>
<keyword evidence="2" id="KW-0227">DNA damage</keyword>
<feature type="domain" description="UVR" evidence="7">
    <location>
        <begin position="267"/>
        <end position="302"/>
    </location>
</feature>
<accession>D2R0D2</accession>
<keyword evidence="11" id="KW-1185">Reference proteome</keyword>
<dbReference type="SMART" id="SM00465">
    <property type="entry name" value="GIYc"/>
    <property type="match status" value="1"/>
</dbReference>
<dbReference type="CDD" id="cd10434">
    <property type="entry name" value="GIY-YIG_UvrC_Cho"/>
    <property type="match status" value="1"/>
</dbReference>
<dbReference type="OrthoDB" id="9804933at2"/>
<evidence type="ECO:0000259" key="8">
    <source>
        <dbReference type="PROSITE" id="PS50164"/>
    </source>
</evidence>
<keyword evidence="1" id="KW-0963">Cytoplasm</keyword>
<dbReference type="InterPro" id="IPR050066">
    <property type="entry name" value="UvrABC_protein_C"/>
</dbReference>
<dbReference type="SUPFAM" id="SSF82771">
    <property type="entry name" value="GIY-YIG endonuclease"/>
    <property type="match status" value="1"/>
</dbReference>
<evidence type="ECO:0000313" key="10">
    <source>
        <dbReference type="EMBL" id="ADB14800.1"/>
    </source>
</evidence>
<dbReference type="InterPro" id="IPR000305">
    <property type="entry name" value="GIY-YIG_endonuc"/>
</dbReference>
<keyword evidence="5" id="KW-0234">DNA repair</keyword>